<keyword evidence="3" id="KW-1185">Reference proteome</keyword>
<dbReference type="PROSITE" id="PS51819">
    <property type="entry name" value="VOC"/>
    <property type="match status" value="2"/>
</dbReference>
<evidence type="ECO:0000313" key="3">
    <source>
        <dbReference type="Proteomes" id="UP001057702"/>
    </source>
</evidence>
<name>A0ABT1Q3M7_9ACTN</name>
<dbReference type="Proteomes" id="UP001057702">
    <property type="component" value="Unassembled WGS sequence"/>
</dbReference>
<dbReference type="PANTHER" id="PTHR33993:SF14">
    <property type="entry name" value="GB|AAF24581.1"/>
    <property type="match status" value="1"/>
</dbReference>
<dbReference type="CDD" id="cd07247">
    <property type="entry name" value="SgaA_N_like"/>
    <property type="match status" value="2"/>
</dbReference>
<dbReference type="RefSeq" id="WP_255922987.1">
    <property type="nucleotide sequence ID" value="NZ_JANFNG010000028.1"/>
</dbReference>
<dbReference type="PANTHER" id="PTHR33993">
    <property type="entry name" value="GLYOXALASE-RELATED"/>
    <property type="match status" value="1"/>
</dbReference>
<protein>
    <submittedName>
        <fullName evidence="2">VOC family protein</fullName>
    </submittedName>
</protein>
<evidence type="ECO:0000313" key="2">
    <source>
        <dbReference type="EMBL" id="MCQ4083950.1"/>
    </source>
</evidence>
<sequence>MPKKTSYSNGTPCWIDVTAPDLGEAKQFYAALFGWEYEDTGEQTGHYTLAKLKGEMVAGLAPAMADQPSPPAWTTYLWADDADETVRKIGAAGGTVMMGPMDVMEQGRMAIATDAAGAVFGIWQGNAHRGAGLVNEPGTIVWNENLSTDPARTRDFYQQVFGYEYEEPQGMTLPDYVVCKAGGDMVGGIGAQPEMIPQGTPSFWNTYFVVADTDAAVAKIGELGGQILVQPQDAPFGRFAVARDKGGASFCVMTPPPGAGQAG</sequence>
<dbReference type="EMBL" id="JANFNG010000028">
    <property type="protein sequence ID" value="MCQ4083950.1"/>
    <property type="molecule type" value="Genomic_DNA"/>
</dbReference>
<dbReference type="Gene3D" id="3.10.180.10">
    <property type="entry name" value="2,3-Dihydroxybiphenyl 1,2-Dioxygenase, domain 1"/>
    <property type="match status" value="2"/>
</dbReference>
<gene>
    <name evidence="2" type="ORF">NGB36_26025</name>
</gene>
<organism evidence="2 3">
    <name type="scientific">Streptomyces humicola</name>
    <dbReference type="NCBI Taxonomy" id="2953240"/>
    <lineage>
        <taxon>Bacteria</taxon>
        <taxon>Bacillati</taxon>
        <taxon>Actinomycetota</taxon>
        <taxon>Actinomycetes</taxon>
        <taxon>Kitasatosporales</taxon>
        <taxon>Streptomycetaceae</taxon>
        <taxon>Streptomyces</taxon>
    </lineage>
</organism>
<accession>A0ABT1Q3M7</accession>
<reference evidence="2" key="1">
    <citation type="submission" date="2022-06" db="EMBL/GenBank/DDBJ databases">
        <title>Draft genome sequence of Streptomyces sp. RB6PN25 isolated from peat swamp forest in Thailand.</title>
        <authorList>
            <person name="Duangmal K."/>
            <person name="Klaysubun C."/>
        </authorList>
    </citation>
    <scope>NUCLEOTIDE SEQUENCE</scope>
    <source>
        <strain evidence="2">RB6PN25</strain>
    </source>
</reference>
<dbReference type="InterPro" id="IPR052164">
    <property type="entry name" value="Anthracycline_SecMetBiosynth"/>
</dbReference>
<dbReference type="InterPro" id="IPR004360">
    <property type="entry name" value="Glyas_Fos-R_dOase_dom"/>
</dbReference>
<dbReference type="InterPro" id="IPR029068">
    <property type="entry name" value="Glyas_Bleomycin-R_OHBP_Dase"/>
</dbReference>
<dbReference type="SUPFAM" id="SSF54593">
    <property type="entry name" value="Glyoxalase/Bleomycin resistance protein/Dihydroxybiphenyl dioxygenase"/>
    <property type="match status" value="2"/>
</dbReference>
<dbReference type="Pfam" id="PF00903">
    <property type="entry name" value="Glyoxalase"/>
    <property type="match status" value="2"/>
</dbReference>
<comment type="caution">
    <text evidence="2">The sequence shown here is derived from an EMBL/GenBank/DDBJ whole genome shotgun (WGS) entry which is preliminary data.</text>
</comment>
<evidence type="ECO:0000259" key="1">
    <source>
        <dbReference type="PROSITE" id="PS51819"/>
    </source>
</evidence>
<feature type="domain" description="VOC" evidence="1">
    <location>
        <begin position="11"/>
        <end position="125"/>
    </location>
</feature>
<proteinExistence type="predicted"/>
<dbReference type="InterPro" id="IPR037523">
    <property type="entry name" value="VOC_core"/>
</dbReference>
<feature type="domain" description="VOC" evidence="1">
    <location>
        <begin position="139"/>
        <end position="255"/>
    </location>
</feature>